<dbReference type="CDD" id="cd06262">
    <property type="entry name" value="metallo-hydrolase-like_MBL-fold"/>
    <property type="match status" value="1"/>
</dbReference>
<dbReference type="InterPro" id="IPR006311">
    <property type="entry name" value="TAT_signal"/>
</dbReference>
<sequence length="318" mass="33752">MSRRGLLGAGAAAAAVLAAGCTAEQRGPTGAPTAPVGASGVSVRWWGNNGWEITAGGKTVLIDPWITRFRTGTYTEQGADPQTPISVDTALIDSYLDSGRLRADHILVTHGHYDHLTDVPYLAQRTGATVLGTETHLNLMAALGAPEQQLALVTGGEDLLFEGYQIRVLRALHSALGPRAQIPYPGTRPGYGAAKLPRPRVIADLVEGGTLAYHVTVNGIGVLNFGGSNYIESELVGLRPDVLLLPAGGAKVRDYVTRLLRTLGNPRYVVPTHWDDFDYPLGEPARDAGGLEPLRKAVTAASSDSRFVVLNHLETLTP</sequence>
<keyword evidence="1" id="KW-0732">Signal</keyword>
<feature type="chain" id="PRO_5040734763" evidence="1">
    <location>
        <begin position="19"/>
        <end position="318"/>
    </location>
</feature>
<gene>
    <name evidence="3" type="ORF">NDR86_09100</name>
</gene>
<reference evidence="3" key="1">
    <citation type="submission" date="2022-06" db="EMBL/GenBank/DDBJ databases">
        <title>Novel species in genus nocardia.</title>
        <authorList>
            <person name="Li F."/>
        </authorList>
    </citation>
    <scope>NUCLEOTIDE SEQUENCE</scope>
    <source>
        <strain evidence="3">CDC141</strain>
    </source>
</reference>
<dbReference type="Proteomes" id="UP001139157">
    <property type="component" value="Unassembled WGS sequence"/>
</dbReference>
<evidence type="ECO:0000256" key="1">
    <source>
        <dbReference type="SAM" id="SignalP"/>
    </source>
</evidence>
<protein>
    <submittedName>
        <fullName evidence="3">MBL fold metallo-hydrolase</fullName>
    </submittedName>
</protein>
<proteinExistence type="predicted"/>
<dbReference type="Gene3D" id="3.60.15.10">
    <property type="entry name" value="Ribonuclease Z/Hydroxyacylglutathione hydrolase-like"/>
    <property type="match status" value="1"/>
</dbReference>
<evidence type="ECO:0000259" key="2">
    <source>
        <dbReference type="SMART" id="SM00849"/>
    </source>
</evidence>
<evidence type="ECO:0000313" key="3">
    <source>
        <dbReference type="EMBL" id="MCM6773625.1"/>
    </source>
</evidence>
<dbReference type="PROSITE" id="PS51257">
    <property type="entry name" value="PROKAR_LIPOPROTEIN"/>
    <property type="match status" value="1"/>
</dbReference>
<dbReference type="InterPro" id="IPR036866">
    <property type="entry name" value="RibonucZ/Hydroxyglut_hydro"/>
</dbReference>
<keyword evidence="4" id="KW-1185">Reference proteome</keyword>
<dbReference type="PANTHER" id="PTHR43546">
    <property type="entry name" value="UPF0173 METAL-DEPENDENT HYDROLASE MJ1163-RELATED"/>
    <property type="match status" value="1"/>
</dbReference>
<dbReference type="SUPFAM" id="SSF56281">
    <property type="entry name" value="Metallo-hydrolase/oxidoreductase"/>
    <property type="match status" value="1"/>
</dbReference>
<evidence type="ECO:0000313" key="4">
    <source>
        <dbReference type="Proteomes" id="UP001139157"/>
    </source>
</evidence>
<name>A0A9X2E6A9_9NOCA</name>
<feature type="signal peptide" evidence="1">
    <location>
        <begin position="1"/>
        <end position="18"/>
    </location>
</feature>
<dbReference type="SMART" id="SM00849">
    <property type="entry name" value="Lactamase_B"/>
    <property type="match status" value="1"/>
</dbReference>
<dbReference type="PROSITE" id="PS51318">
    <property type="entry name" value="TAT"/>
    <property type="match status" value="1"/>
</dbReference>
<dbReference type="PANTHER" id="PTHR43546:SF3">
    <property type="entry name" value="UPF0173 METAL-DEPENDENT HYDROLASE MJ1163"/>
    <property type="match status" value="1"/>
</dbReference>
<feature type="domain" description="Metallo-beta-lactamase" evidence="2">
    <location>
        <begin position="47"/>
        <end position="273"/>
    </location>
</feature>
<dbReference type="InterPro" id="IPR001279">
    <property type="entry name" value="Metallo-B-lactamas"/>
</dbReference>
<dbReference type="AlphaFoldDB" id="A0A9X2E6A9"/>
<accession>A0A9X2E6A9</accession>
<dbReference type="EMBL" id="JAMRXG010000003">
    <property type="protein sequence ID" value="MCM6773625.1"/>
    <property type="molecule type" value="Genomic_DNA"/>
</dbReference>
<organism evidence="3 4">
    <name type="scientific">Nocardia pulmonis</name>
    <dbReference type="NCBI Taxonomy" id="2951408"/>
    <lineage>
        <taxon>Bacteria</taxon>
        <taxon>Bacillati</taxon>
        <taxon>Actinomycetota</taxon>
        <taxon>Actinomycetes</taxon>
        <taxon>Mycobacteriales</taxon>
        <taxon>Nocardiaceae</taxon>
        <taxon>Nocardia</taxon>
    </lineage>
</organism>
<dbReference type="InterPro" id="IPR050114">
    <property type="entry name" value="UPF0173_UPF0282_UlaG_hydrolase"/>
</dbReference>
<dbReference type="Pfam" id="PF13483">
    <property type="entry name" value="Lactamase_B_3"/>
    <property type="match status" value="1"/>
</dbReference>
<comment type="caution">
    <text evidence="3">The sequence shown here is derived from an EMBL/GenBank/DDBJ whole genome shotgun (WGS) entry which is preliminary data.</text>
</comment>